<accession>A0A5D0UHW1</accession>
<comment type="caution">
    <text evidence="2">The sequence shown here is derived from an EMBL/GenBank/DDBJ whole genome shotgun (WGS) entry which is preliminary data.</text>
</comment>
<dbReference type="EMBL" id="VSFF01000002">
    <property type="protein sequence ID" value="TYC17624.1"/>
    <property type="molecule type" value="Genomic_DNA"/>
</dbReference>
<evidence type="ECO:0008006" key="4">
    <source>
        <dbReference type="Google" id="ProtNLM"/>
    </source>
</evidence>
<dbReference type="InterPro" id="IPR021667">
    <property type="entry name" value="HapK"/>
</dbReference>
<dbReference type="InterPro" id="IPR011008">
    <property type="entry name" value="Dimeric_a/b-barrel"/>
</dbReference>
<dbReference type="Pfam" id="PF11639">
    <property type="entry name" value="HapK"/>
    <property type="match status" value="1"/>
</dbReference>
<organism evidence="2 3">
    <name type="scientific">Actinomadura syzygii</name>
    <dbReference type="NCBI Taxonomy" id="1427538"/>
    <lineage>
        <taxon>Bacteria</taxon>
        <taxon>Bacillati</taxon>
        <taxon>Actinomycetota</taxon>
        <taxon>Actinomycetes</taxon>
        <taxon>Streptosporangiales</taxon>
        <taxon>Thermomonosporaceae</taxon>
        <taxon>Actinomadura</taxon>
    </lineage>
</organism>
<dbReference type="OrthoDB" id="4731620at2"/>
<sequence length="134" mass="15027">MQQNSPCLEPLRSGGAPPEPVPAARRNGEKRVQKVYALYKLKPGVTAEEYVEWSKTVDQEITRRQPCVRSFRVFQLAGSRGGPSPWDVVEDIEVESWDAWQECLTTPEMADVVAGFRKMVDRESAITVFGSEIA</sequence>
<dbReference type="SUPFAM" id="SSF54909">
    <property type="entry name" value="Dimeric alpha+beta barrel"/>
    <property type="match status" value="1"/>
</dbReference>
<feature type="region of interest" description="Disordered" evidence="1">
    <location>
        <begin position="1"/>
        <end position="28"/>
    </location>
</feature>
<keyword evidence="3" id="KW-1185">Reference proteome</keyword>
<evidence type="ECO:0000313" key="3">
    <source>
        <dbReference type="Proteomes" id="UP000322634"/>
    </source>
</evidence>
<evidence type="ECO:0000256" key="1">
    <source>
        <dbReference type="SAM" id="MobiDB-lite"/>
    </source>
</evidence>
<dbReference type="Gene3D" id="3.30.70.100">
    <property type="match status" value="1"/>
</dbReference>
<dbReference type="AlphaFoldDB" id="A0A5D0UHW1"/>
<name>A0A5D0UHW1_9ACTN</name>
<gene>
    <name evidence="2" type="ORF">FXF65_06460</name>
</gene>
<dbReference type="Proteomes" id="UP000322634">
    <property type="component" value="Unassembled WGS sequence"/>
</dbReference>
<protein>
    <recommendedName>
        <fullName evidence="4">REDY-like protein HapK</fullName>
    </recommendedName>
</protein>
<proteinExistence type="predicted"/>
<reference evidence="2 3" key="1">
    <citation type="submission" date="2019-08" db="EMBL/GenBank/DDBJ databases">
        <title>Actinomadura sp. nov. CYP1-5 isolated from mountain soil.</title>
        <authorList>
            <person name="Songsumanus A."/>
            <person name="Kuncharoen N."/>
            <person name="Kudo T."/>
            <person name="Yuki M."/>
            <person name="Igarashi Y."/>
            <person name="Tanasupawat S."/>
        </authorList>
    </citation>
    <scope>NUCLEOTIDE SEQUENCE [LARGE SCALE GENOMIC DNA]</scope>
    <source>
        <strain evidence="2 3">GKU157</strain>
    </source>
</reference>
<evidence type="ECO:0000313" key="2">
    <source>
        <dbReference type="EMBL" id="TYC17624.1"/>
    </source>
</evidence>